<dbReference type="PANTHER" id="PTHR38167:SF1">
    <property type="entry name" value="C2H2-TYPE DOMAIN-CONTAINING PROTEIN"/>
    <property type="match status" value="1"/>
</dbReference>
<evidence type="ECO:0000313" key="3">
    <source>
        <dbReference type="Proteomes" id="UP001056384"/>
    </source>
</evidence>
<name>A0A9Q9AYL6_9PEZI</name>
<gene>
    <name evidence="2" type="ORF">Slin15195_G108340</name>
</gene>
<dbReference type="EMBL" id="CP099427">
    <property type="protein sequence ID" value="USW57515.1"/>
    <property type="molecule type" value="Genomic_DNA"/>
</dbReference>
<dbReference type="OrthoDB" id="5422613at2759"/>
<protein>
    <recommendedName>
        <fullName evidence="4">C2H2-type domain-containing protein</fullName>
    </recommendedName>
</protein>
<evidence type="ECO:0008006" key="4">
    <source>
        <dbReference type="Google" id="ProtNLM"/>
    </source>
</evidence>
<organism evidence="2 3">
    <name type="scientific">Septoria linicola</name>
    <dbReference type="NCBI Taxonomy" id="215465"/>
    <lineage>
        <taxon>Eukaryota</taxon>
        <taxon>Fungi</taxon>
        <taxon>Dikarya</taxon>
        <taxon>Ascomycota</taxon>
        <taxon>Pezizomycotina</taxon>
        <taxon>Dothideomycetes</taxon>
        <taxon>Dothideomycetidae</taxon>
        <taxon>Mycosphaerellales</taxon>
        <taxon>Mycosphaerellaceae</taxon>
        <taxon>Septoria</taxon>
    </lineage>
</organism>
<keyword evidence="3" id="KW-1185">Reference proteome</keyword>
<accession>A0A9Q9AYL6</accession>
<sequence>MPTPRSSPKSSPIKASSLEQAIDTFPAPQLRKLLTHLVRISDDNHKIATERLLTPLSVVAGTKRKRWEVCVQCEKDFDVTMNEKQQCRRHPGSKEIDHRYDFWTDLNLELDGNLSDHAEETEYEDGFMWSCCEKPLASPGCVASEHRAGTLQKSEKKVKRSDSVVA</sequence>
<dbReference type="Proteomes" id="UP001056384">
    <property type="component" value="Chromosome 10"/>
</dbReference>
<reference evidence="2" key="1">
    <citation type="submission" date="2022-06" db="EMBL/GenBank/DDBJ databases">
        <title>Complete genome sequences of two strains of the flax pathogen Septoria linicola.</title>
        <authorList>
            <person name="Lapalu N."/>
            <person name="Simon A."/>
            <person name="Demenou B."/>
            <person name="Paumier D."/>
            <person name="Guillot M.-P."/>
            <person name="Gout L."/>
            <person name="Valade R."/>
        </authorList>
    </citation>
    <scope>NUCLEOTIDE SEQUENCE</scope>
    <source>
        <strain evidence="2">SE15195</strain>
    </source>
</reference>
<proteinExistence type="predicted"/>
<dbReference type="PANTHER" id="PTHR38167">
    <property type="entry name" value="C2H2-TYPE DOMAIN-CONTAINING PROTEIN"/>
    <property type="match status" value="1"/>
</dbReference>
<evidence type="ECO:0000313" key="2">
    <source>
        <dbReference type="EMBL" id="USW57515.1"/>
    </source>
</evidence>
<dbReference type="AlphaFoldDB" id="A0A9Q9AYL6"/>
<evidence type="ECO:0000256" key="1">
    <source>
        <dbReference type="SAM" id="MobiDB-lite"/>
    </source>
</evidence>
<feature type="region of interest" description="Disordered" evidence="1">
    <location>
        <begin position="143"/>
        <end position="166"/>
    </location>
</feature>